<dbReference type="EMBL" id="VXIS01000240">
    <property type="protein sequence ID" value="KAA8895857.1"/>
    <property type="molecule type" value="Genomic_DNA"/>
</dbReference>
<name>A0A5J5EL74_9PEZI</name>
<dbReference type="PANTHER" id="PTHR28047">
    <property type="entry name" value="PROTEIN DCG1"/>
    <property type="match status" value="1"/>
</dbReference>
<accession>A0A5J5EL74</accession>
<dbReference type="InterPro" id="IPR015942">
    <property type="entry name" value="Asp/Glu/hydantoin_racemase"/>
</dbReference>
<dbReference type="Pfam" id="PF01177">
    <property type="entry name" value="Asp_Glu_race"/>
    <property type="match status" value="1"/>
</dbReference>
<dbReference type="FunCoup" id="A0A5J5EL74">
    <property type="interactions" value="36"/>
</dbReference>
<evidence type="ECO:0000256" key="1">
    <source>
        <dbReference type="ARBA" id="ARBA00038414"/>
    </source>
</evidence>
<keyword evidence="3" id="KW-1185">Reference proteome</keyword>
<protein>
    <submittedName>
        <fullName evidence="2">Asp/Glu/hydantoin racemase</fullName>
    </submittedName>
</protein>
<gene>
    <name evidence="2" type="ORF">FN846DRAFT_900470</name>
</gene>
<dbReference type="OrthoDB" id="412018at2759"/>
<organism evidence="2 3">
    <name type="scientific">Sphaerosporella brunnea</name>
    <dbReference type="NCBI Taxonomy" id="1250544"/>
    <lineage>
        <taxon>Eukaryota</taxon>
        <taxon>Fungi</taxon>
        <taxon>Dikarya</taxon>
        <taxon>Ascomycota</taxon>
        <taxon>Pezizomycotina</taxon>
        <taxon>Pezizomycetes</taxon>
        <taxon>Pezizales</taxon>
        <taxon>Pyronemataceae</taxon>
        <taxon>Sphaerosporella</taxon>
    </lineage>
</organism>
<dbReference type="Proteomes" id="UP000326924">
    <property type="component" value="Unassembled WGS sequence"/>
</dbReference>
<dbReference type="InParanoid" id="A0A5J5EL74"/>
<sequence>MKLLIVNPNSTESMTEALKPVVTRLLPPGFEATYFTGPASSPKSINDAATSTASAEACFPLLQPLVREHDGVLVACYSAHPLVAMLRRVAAPAGVVVVGIMEASVHHALALGDRFAIVTTGAAWEPLLARGVAELLGCDGDGGCARLAGVRGTGVDADRLHSLPRRELERRMAEATVALLRRAPDVDVVCLGCAGMAGLREAVAAAAASEVGRHVAVVDAVEAGTVVLCGLVTVRMRHA</sequence>
<proteinExistence type="inferred from homology"/>
<comment type="similarity">
    <text evidence="1">Belongs to the HyuE racemase family.</text>
</comment>
<dbReference type="GO" id="GO:0047661">
    <property type="term" value="F:amino-acid racemase activity"/>
    <property type="evidence" value="ECO:0007669"/>
    <property type="project" value="InterPro"/>
</dbReference>
<dbReference type="Gene3D" id="3.40.50.12500">
    <property type="match status" value="1"/>
</dbReference>
<evidence type="ECO:0000313" key="3">
    <source>
        <dbReference type="Proteomes" id="UP000326924"/>
    </source>
</evidence>
<comment type="caution">
    <text evidence="2">The sequence shown here is derived from an EMBL/GenBank/DDBJ whole genome shotgun (WGS) entry which is preliminary data.</text>
</comment>
<dbReference type="InterPro" id="IPR053714">
    <property type="entry name" value="Iso_Racemase_Enz_sf"/>
</dbReference>
<dbReference type="AlphaFoldDB" id="A0A5J5EL74"/>
<evidence type="ECO:0000313" key="2">
    <source>
        <dbReference type="EMBL" id="KAA8895857.1"/>
    </source>
</evidence>
<dbReference type="InterPro" id="IPR052186">
    <property type="entry name" value="Hydantoin_racemase-like"/>
</dbReference>
<reference evidence="2 3" key="1">
    <citation type="submission" date="2019-09" db="EMBL/GenBank/DDBJ databases">
        <title>Draft genome of the ectomycorrhizal ascomycete Sphaerosporella brunnea.</title>
        <authorList>
            <consortium name="DOE Joint Genome Institute"/>
            <person name="Benucci G.M."/>
            <person name="Marozzi G."/>
            <person name="Antonielli L."/>
            <person name="Sanchez S."/>
            <person name="Marco P."/>
            <person name="Wang X."/>
            <person name="Falini L.B."/>
            <person name="Barry K."/>
            <person name="Haridas S."/>
            <person name="Lipzen A."/>
            <person name="Labutti K."/>
            <person name="Grigoriev I.V."/>
            <person name="Murat C."/>
            <person name="Martin F."/>
            <person name="Albertini E."/>
            <person name="Donnini D."/>
            <person name="Bonito G."/>
        </authorList>
    </citation>
    <scope>NUCLEOTIDE SEQUENCE [LARGE SCALE GENOMIC DNA]</scope>
    <source>
        <strain evidence="2 3">Sb_GMNB300</strain>
    </source>
</reference>
<dbReference type="PANTHER" id="PTHR28047:SF5">
    <property type="entry name" value="PROTEIN DCG1"/>
    <property type="match status" value="1"/>
</dbReference>